<dbReference type="GO" id="GO:0005524">
    <property type="term" value="F:ATP binding"/>
    <property type="evidence" value="ECO:0007669"/>
    <property type="project" value="InterPro"/>
</dbReference>
<dbReference type="PROSITE" id="PS50011">
    <property type="entry name" value="PROTEIN_KINASE_DOM"/>
    <property type="match status" value="1"/>
</dbReference>
<keyword evidence="1" id="KW-0677">Repeat</keyword>
<dbReference type="InterPro" id="IPR002110">
    <property type="entry name" value="Ankyrin_rpt"/>
</dbReference>
<dbReference type="SMART" id="SM00220">
    <property type="entry name" value="S_TKc"/>
    <property type="match status" value="1"/>
</dbReference>
<dbReference type="Gene3D" id="1.10.510.10">
    <property type="entry name" value="Transferase(Phosphotransferase) domain 1"/>
    <property type="match status" value="1"/>
</dbReference>
<dbReference type="PROSITE" id="PS50297">
    <property type="entry name" value="ANK_REP_REGION"/>
    <property type="match status" value="1"/>
</dbReference>
<dbReference type="InterPro" id="IPR008271">
    <property type="entry name" value="Ser/Thr_kinase_AS"/>
</dbReference>
<evidence type="ECO:0000313" key="7">
    <source>
        <dbReference type="Proteomes" id="UP001140560"/>
    </source>
</evidence>
<dbReference type="InterPro" id="IPR011009">
    <property type="entry name" value="Kinase-like_dom_sf"/>
</dbReference>
<dbReference type="EMBL" id="JAPEUY010000011">
    <property type="protein sequence ID" value="KAJ4367995.1"/>
    <property type="molecule type" value="Genomic_DNA"/>
</dbReference>
<evidence type="ECO:0000256" key="3">
    <source>
        <dbReference type="PROSITE-ProRule" id="PRU00023"/>
    </source>
</evidence>
<feature type="repeat" description="ANK" evidence="3">
    <location>
        <begin position="737"/>
        <end position="769"/>
    </location>
</feature>
<evidence type="ECO:0000256" key="2">
    <source>
        <dbReference type="ARBA" id="ARBA00023043"/>
    </source>
</evidence>
<proteinExistence type="predicted"/>
<dbReference type="SMART" id="SM00248">
    <property type="entry name" value="ANK"/>
    <property type="match status" value="4"/>
</dbReference>
<feature type="domain" description="Protein kinase" evidence="5">
    <location>
        <begin position="68"/>
        <end position="381"/>
    </location>
</feature>
<reference evidence="6" key="1">
    <citation type="submission" date="2022-10" db="EMBL/GenBank/DDBJ databases">
        <title>Tapping the CABI collections for fungal endophytes: first genome assemblies for Collariella, Neodidymelliopsis, Ascochyta clinopodiicola, Didymella pomorum, Didymosphaeria variabile, Neocosmospora piperis and Neocucurbitaria cava.</title>
        <authorList>
            <person name="Hill R."/>
        </authorList>
    </citation>
    <scope>NUCLEOTIDE SEQUENCE</scope>
    <source>
        <strain evidence="6">IMI 356814</strain>
    </source>
</reference>
<name>A0A9W9CK61_9PLEO</name>
<dbReference type="Pfam" id="PF00023">
    <property type="entry name" value="Ank"/>
    <property type="match status" value="1"/>
</dbReference>
<protein>
    <recommendedName>
        <fullName evidence="5">Protein kinase domain-containing protein</fullName>
    </recommendedName>
</protein>
<keyword evidence="7" id="KW-1185">Reference proteome</keyword>
<dbReference type="GO" id="GO:0004672">
    <property type="term" value="F:protein kinase activity"/>
    <property type="evidence" value="ECO:0007669"/>
    <property type="project" value="InterPro"/>
</dbReference>
<accession>A0A9W9CK61</accession>
<dbReference type="InterPro" id="IPR036770">
    <property type="entry name" value="Ankyrin_rpt-contain_sf"/>
</dbReference>
<dbReference type="Pfam" id="PF12796">
    <property type="entry name" value="Ank_2"/>
    <property type="match status" value="1"/>
</dbReference>
<sequence>MADTAASITATAAEPRKVKSPGEEDETEDDLSFDILAFMALYFDTMEDISKDPRQLTLSNTFFDARLLSLASGGGSGGSFAVTVVKSEDMARLQRKHDLEKDVSEILPQLIALRVPKMSTSTVQQQKQRILTAMAKEVAVLTHDEVRACDNVVKLIGACWSYANPEKTVLLPVLVYEAAPLGDLDAFLLSHPNLPLGHQLQICVDIAQGVERLHRVGVVHCDIKPKNIIMFSTTNPKRPYKAKIADFGCAIMLDDVETSARPPPGTRFWNPPEQLSGELVNKDTLHRVDVFTLALVIVTVLTSNQSTNTLMHINNRRPFMFPTEGRQMSFDYFKRWGSLVLSGLMILERFSNLTVTQRSSIKATQQERLIPAHLLDDDNWLDYSEQWNKHIASVMFRALQGDISHRDASVRDIASVLEAILVSVEVWGQRDHIRTDLHEVITSDNTTVSMTYVFEHESEGLMERARPLIVCKDMERMLLVKPGWMFRPHPEMDVRYVESRIAGTHGIEEWEEVIFGPERVGKRPSLTVQKRAGEVVKLTNYLGNLAHMPVPLLTQILHVLDGVANDSLEPLKRRSIAAYELALGLIAYCIDESRDDGDEEEVARALEFLNFALENGHEEVKWTVGWLYESFGKHYVHEKLEWLSQGMLAGSRMAARRLKQLDATNHYETRRRIQTEFQGIGEGWSIRPEYIQTEPIWFEGYPIPENNQVVLFAAAGMKNRVEALLNNGVDIDSTDGMRETALIAACRSGHVEMVEYLIERGADASLVSKENISALHFLSSFDKDKIPYIALLLLAAGCPLETHSSAHSNLNNGTTGADRFYGLVDGTPLLWAVAAHNITAMEILLDFGADAFDLAQRSSTNFPHSPVSWATSMHQAEILEQLLSAKTKHELSSLLNPSPNTFNSPFRGPPLGPAVAYSGGLVLYRIQLHGSQHHEQCRKTIHLLLSKGADPGRVGNSNEPALHAAGLHGQPYAFRALLDWNNGCLKPDTKIWVEILIGAVHNDRKSTFRELLKIPLETDEKYSWPRIICTVAGMPNSKYYLNKLISHYQELSNTPADYTMAFEEALQNECFENARIVFERADRCDIVYRRYEEEDDSSPARESMTLLGRLMRQAIIYASKLQAVREFLALTGSREILFDTVWDVQMGRYNALQVAVGYFPHGKTKTLTAGLLELILQYFKHPTRHLACIQASKSRSLLHLAVRYGNAAAVEILLGYPSVDVSHRDDQAGTAFDRALNRLQDSWRDKELAYWEVASEQLEGAREEWDNHTRTMIHVMQAKGASKHSTYSHVFKRLSEEIVRRWMVFPDDGRVEVTDFKVDTFVSGSIADKVKALPVGRCSYLSAFADPQVARQMPGASELDVGDAWDGGQVRGDAGLLGADGRPR</sequence>
<evidence type="ECO:0000256" key="4">
    <source>
        <dbReference type="SAM" id="MobiDB-lite"/>
    </source>
</evidence>
<dbReference type="Gene3D" id="1.25.40.20">
    <property type="entry name" value="Ankyrin repeat-containing domain"/>
    <property type="match status" value="3"/>
</dbReference>
<dbReference type="CDD" id="cd00180">
    <property type="entry name" value="PKc"/>
    <property type="match status" value="1"/>
</dbReference>
<feature type="compositionally biased region" description="Low complexity" evidence="4">
    <location>
        <begin position="1"/>
        <end position="13"/>
    </location>
</feature>
<evidence type="ECO:0000256" key="1">
    <source>
        <dbReference type="ARBA" id="ARBA00022737"/>
    </source>
</evidence>
<feature type="region of interest" description="Disordered" evidence="4">
    <location>
        <begin position="1"/>
        <end position="29"/>
    </location>
</feature>
<organism evidence="6 7">
    <name type="scientific">Neocucurbitaria cava</name>
    <dbReference type="NCBI Taxonomy" id="798079"/>
    <lineage>
        <taxon>Eukaryota</taxon>
        <taxon>Fungi</taxon>
        <taxon>Dikarya</taxon>
        <taxon>Ascomycota</taxon>
        <taxon>Pezizomycotina</taxon>
        <taxon>Dothideomycetes</taxon>
        <taxon>Pleosporomycetidae</taxon>
        <taxon>Pleosporales</taxon>
        <taxon>Pleosporineae</taxon>
        <taxon>Cucurbitariaceae</taxon>
        <taxon>Neocucurbitaria</taxon>
    </lineage>
</organism>
<dbReference type="OrthoDB" id="3918771at2759"/>
<keyword evidence="2 3" id="KW-0040">ANK repeat</keyword>
<dbReference type="InterPro" id="IPR000719">
    <property type="entry name" value="Prot_kinase_dom"/>
</dbReference>
<evidence type="ECO:0000313" key="6">
    <source>
        <dbReference type="EMBL" id="KAJ4367995.1"/>
    </source>
</evidence>
<dbReference type="PROSITE" id="PS00108">
    <property type="entry name" value="PROTEIN_KINASE_ST"/>
    <property type="match status" value="1"/>
</dbReference>
<comment type="caution">
    <text evidence="6">The sequence shown here is derived from an EMBL/GenBank/DDBJ whole genome shotgun (WGS) entry which is preliminary data.</text>
</comment>
<dbReference type="SUPFAM" id="SSF48403">
    <property type="entry name" value="Ankyrin repeat"/>
    <property type="match status" value="1"/>
</dbReference>
<dbReference type="SUPFAM" id="SSF56112">
    <property type="entry name" value="Protein kinase-like (PK-like)"/>
    <property type="match status" value="1"/>
</dbReference>
<dbReference type="PANTHER" id="PTHR24126">
    <property type="entry name" value="ANKYRIN REPEAT, PH AND SEC7 DOMAIN CONTAINING PROTEIN SECG-RELATED"/>
    <property type="match status" value="1"/>
</dbReference>
<dbReference type="Proteomes" id="UP001140560">
    <property type="component" value="Unassembled WGS sequence"/>
</dbReference>
<gene>
    <name evidence="6" type="ORF">N0V83_006350</name>
</gene>
<evidence type="ECO:0000259" key="5">
    <source>
        <dbReference type="PROSITE" id="PS50011"/>
    </source>
</evidence>
<dbReference type="Pfam" id="PF00069">
    <property type="entry name" value="Pkinase"/>
    <property type="match status" value="1"/>
</dbReference>
<dbReference type="PROSITE" id="PS50088">
    <property type="entry name" value="ANK_REPEAT"/>
    <property type="match status" value="1"/>
</dbReference>
<dbReference type="PANTHER" id="PTHR24126:SF65">
    <property type="entry name" value="CHROMOSOME UNDETERMINED SCAFFOLD_20, WHOLE GENOME SHOTGUN SEQUENCE"/>
    <property type="match status" value="1"/>
</dbReference>